<accession>M0E234</accession>
<sequence>MTDIKLPDGEYTAVVDNVEDGLATVFFECDGEEVGNAVL</sequence>
<gene>
    <name evidence="1" type="ORF">C472_01833</name>
</gene>
<dbReference type="EMBL" id="AOJD01000019">
    <property type="protein sequence ID" value="ELZ40409.1"/>
    <property type="molecule type" value="Genomic_DNA"/>
</dbReference>
<evidence type="ECO:0000313" key="1">
    <source>
        <dbReference type="EMBL" id="ELZ40409.1"/>
    </source>
</evidence>
<protein>
    <submittedName>
        <fullName evidence="1">Uncharacterized protein</fullName>
    </submittedName>
</protein>
<proteinExistence type="predicted"/>
<name>M0E234_9EURY</name>
<reference evidence="1 2" key="1">
    <citation type="journal article" date="2014" name="PLoS Genet.">
        <title>Phylogenetically driven sequencing of extremely halophilic archaea reveals strategies for static and dynamic osmo-response.</title>
        <authorList>
            <person name="Becker E.A."/>
            <person name="Seitzer P.M."/>
            <person name="Tritt A."/>
            <person name="Larsen D."/>
            <person name="Krusor M."/>
            <person name="Yao A.I."/>
            <person name="Wu D."/>
            <person name="Madern D."/>
            <person name="Eisen J.A."/>
            <person name="Darling A.E."/>
            <person name="Facciotti M.T."/>
        </authorList>
    </citation>
    <scope>NUCLEOTIDE SEQUENCE [LARGE SCALE GENOMIC DNA]</scope>
    <source>
        <strain evidence="1 2">DSM 14210</strain>
    </source>
</reference>
<evidence type="ECO:0000313" key="2">
    <source>
        <dbReference type="Proteomes" id="UP000011523"/>
    </source>
</evidence>
<comment type="caution">
    <text evidence="1">The sequence shown here is derived from an EMBL/GenBank/DDBJ whole genome shotgun (WGS) entry which is preliminary data.</text>
</comment>
<organism evidence="1 2">
    <name type="scientific">Halorubrum tebenquichense DSM 14210</name>
    <dbReference type="NCBI Taxonomy" id="1227485"/>
    <lineage>
        <taxon>Archaea</taxon>
        <taxon>Methanobacteriati</taxon>
        <taxon>Methanobacteriota</taxon>
        <taxon>Stenosarchaea group</taxon>
        <taxon>Halobacteria</taxon>
        <taxon>Halobacteriales</taxon>
        <taxon>Haloferacaceae</taxon>
        <taxon>Halorubrum</taxon>
    </lineage>
</organism>
<dbReference type="AlphaFoldDB" id="M0E234"/>
<dbReference type="PATRIC" id="fig|1227485.3.peg.342"/>
<keyword evidence="2" id="KW-1185">Reference proteome</keyword>
<dbReference type="Proteomes" id="UP000011523">
    <property type="component" value="Unassembled WGS sequence"/>
</dbReference>